<gene>
    <name evidence="2" type="ORF">J1899_21640</name>
</gene>
<accession>A0ABX8FD56</accession>
<organism evidence="2 3">
    <name type="scientific">Cytobacillus gottheilii</name>
    <dbReference type="NCBI Taxonomy" id="859144"/>
    <lineage>
        <taxon>Bacteria</taxon>
        <taxon>Bacillati</taxon>
        <taxon>Bacillota</taxon>
        <taxon>Bacilli</taxon>
        <taxon>Bacillales</taxon>
        <taxon>Bacillaceae</taxon>
        <taxon>Cytobacillus</taxon>
    </lineage>
</organism>
<keyword evidence="1" id="KW-0472">Membrane</keyword>
<dbReference type="RefSeq" id="WP_066442086.1">
    <property type="nucleotide sequence ID" value="NZ_CP071709.1"/>
</dbReference>
<name>A0ABX8FD56_9BACI</name>
<evidence type="ECO:0000256" key="1">
    <source>
        <dbReference type="SAM" id="Phobius"/>
    </source>
</evidence>
<keyword evidence="1" id="KW-0812">Transmembrane</keyword>
<dbReference type="EMBL" id="CP071709">
    <property type="protein sequence ID" value="QVY61502.1"/>
    <property type="molecule type" value="Genomic_DNA"/>
</dbReference>
<evidence type="ECO:0000313" key="3">
    <source>
        <dbReference type="Proteomes" id="UP000679247"/>
    </source>
</evidence>
<sequence>MLIFGLFEQSIELEQALAELEEFSVLNEQILIVFMDQNKQGSNKQHPPPHDFEVGVACATGAAVIGASLGFTLMLGPILCGIIGAFTGFITGLSVSKLLNKAKNHKTLKESRQQVIIVIESPESLTSQITAILRRYQALSIGVPGK</sequence>
<keyword evidence="3" id="KW-1185">Reference proteome</keyword>
<reference evidence="2 3" key="1">
    <citation type="submission" date="2021-03" db="EMBL/GenBank/DDBJ databases">
        <title>The first data on the complete genome of the tetrodotoxin-producing bacterium.</title>
        <authorList>
            <person name="Melnikova D.I."/>
            <person name="Nijland R."/>
            <person name="Magarlamov T.Y."/>
        </authorList>
    </citation>
    <scope>NUCLEOTIDE SEQUENCE [LARGE SCALE GENOMIC DNA]</scope>
    <source>
        <strain evidence="2 3">1839</strain>
    </source>
</reference>
<protein>
    <recommendedName>
        <fullName evidence="4">DUF1269 domain-containing protein</fullName>
    </recommendedName>
</protein>
<evidence type="ECO:0008006" key="4">
    <source>
        <dbReference type="Google" id="ProtNLM"/>
    </source>
</evidence>
<feature type="transmembrane region" description="Helical" evidence="1">
    <location>
        <begin position="81"/>
        <end position="99"/>
    </location>
</feature>
<evidence type="ECO:0000313" key="2">
    <source>
        <dbReference type="EMBL" id="QVY61502.1"/>
    </source>
</evidence>
<keyword evidence="1" id="KW-1133">Transmembrane helix</keyword>
<dbReference type="Proteomes" id="UP000679247">
    <property type="component" value="Chromosome"/>
</dbReference>
<proteinExistence type="predicted"/>